<dbReference type="Pfam" id="PF00829">
    <property type="entry name" value="Ribosomal_L21p"/>
    <property type="match status" value="1"/>
</dbReference>
<protein>
    <recommendedName>
        <fullName evidence="2">Large ribosomal subunit protein bL21m</fullName>
    </recommendedName>
</protein>
<keyword evidence="3" id="KW-1185">Reference proteome</keyword>
<name>A0A7E4UZE8_PANRE</name>
<dbReference type="PANTHER" id="PTHR21349">
    <property type="entry name" value="50S RIBOSOMAL PROTEIN L21"/>
    <property type="match status" value="1"/>
</dbReference>
<sequence length="172" mass="19102">MLPRLTTTLLTKSTFGRVLPSLRAASSSKALDTEPVNTKEHTAFVADRIGSIVSNPQNRLFAVVHAHQRQFKVSQNDLIQIHYASPLDVGQKIQLEKVLLVGGRDFTIFGRPLLDAQQVKVYATVVEKTVTSPELKYFKAGGKHVKSMDWLSHELTTLRINEIVVDQAALQA</sequence>
<dbReference type="PANTHER" id="PTHR21349:SF0">
    <property type="entry name" value="LARGE RIBOSOMAL SUBUNIT PROTEIN BL21M"/>
    <property type="match status" value="1"/>
</dbReference>
<evidence type="ECO:0000256" key="1">
    <source>
        <dbReference type="ARBA" id="ARBA00008563"/>
    </source>
</evidence>
<evidence type="ECO:0000256" key="2">
    <source>
        <dbReference type="ARBA" id="ARBA00044129"/>
    </source>
</evidence>
<comment type="similarity">
    <text evidence="1">Belongs to the bacterial ribosomal protein bL21 family.</text>
</comment>
<dbReference type="GO" id="GO:0003735">
    <property type="term" value="F:structural constituent of ribosome"/>
    <property type="evidence" value="ECO:0007669"/>
    <property type="project" value="TreeGrafter"/>
</dbReference>
<dbReference type="SUPFAM" id="SSF141091">
    <property type="entry name" value="L21p-like"/>
    <property type="match status" value="1"/>
</dbReference>
<dbReference type="WBParaSite" id="Pan_g14541.t1">
    <property type="protein sequence ID" value="Pan_g14541.t1"/>
    <property type="gene ID" value="Pan_g14541"/>
</dbReference>
<dbReference type="GO" id="GO:0005762">
    <property type="term" value="C:mitochondrial large ribosomal subunit"/>
    <property type="evidence" value="ECO:0007669"/>
    <property type="project" value="TreeGrafter"/>
</dbReference>
<evidence type="ECO:0000313" key="4">
    <source>
        <dbReference type="WBParaSite" id="Pan_g14541.t1"/>
    </source>
</evidence>
<accession>A0A7E4UZE8</accession>
<reference evidence="3" key="1">
    <citation type="journal article" date="2013" name="Genetics">
        <title>The draft genome and transcriptome of Panagrellus redivivus are shaped by the harsh demands of a free-living lifestyle.</title>
        <authorList>
            <person name="Srinivasan J."/>
            <person name="Dillman A.R."/>
            <person name="Macchietto M.G."/>
            <person name="Heikkinen L."/>
            <person name="Lakso M."/>
            <person name="Fracchia K.M."/>
            <person name="Antoshechkin I."/>
            <person name="Mortazavi A."/>
            <person name="Wong G."/>
            <person name="Sternberg P.W."/>
        </authorList>
    </citation>
    <scope>NUCLEOTIDE SEQUENCE [LARGE SCALE GENOMIC DNA]</scope>
    <source>
        <strain evidence="3">MT8872</strain>
    </source>
</reference>
<dbReference type="Proteomes" id="UP000492821">
    <property type="component" value="Unassembled WGS sequence"/>
</dbReference>
<dbReference type="InterPro" id="IPR028909">
    <property type="entry name" value="bL21-like"/>
</dbReference>
<proteinExistence type="inferred from homology"/>
<evidence type="ECO:0000313" key="3">
    <source>
        <dbReference type="Proteomes" id="UP000492821"/>
    </source>
</evidence>
<reference evidence="4" key="2">
    <citation type="submission" date="2020-10" db="UniProtKB">
        <authorList>
            <consortium name="WormBaseParasite"/>
        </authorList>
    </citation>
    <scope>IDENTIFICATION</scope>
</reference>
<dbReference type="InterPro" id="IPR036164">
    <property type="entry name" value="bL21-like_sf"/>
</dbReference>
<organism evidence="3 4">
    <name type="scientific">Panagrellus redivivus</name>
    <name type="common">Microworm</name>
    <dbReference type="NCBI Taxonomy" id="6233"/>
    <lineage>
        <taxon>Eukaryota</taxon>
        <taxon>Metazoa</taxon>
        <taxon>Ecdysozoa</taxon>
        <taxon>Nematoda</taxon>
        <taxon>Chromadorea</taxon>
        <taxon>Rhabditida</taxon>
        <taxon>Tylenchina</taxon>
        <taxon>Panagrolaimomorpha</taxon>
        <taxon>Panagrolaimoidea</taxon>
        <taxon>Panagrolaimidae</taxon>
        <taxon>Panagrellus</taxon>
    </lineage>
</organism>
<dbReference type="AlphaFoldDB" id="A0A7E4UZE8"/>